<organism evidence="1 2">
    <name type="scientific">Colletotrichum noveboracense</name>
    <dbReference type="NCBI Taxonomy" id="2664923"/>
    <lineage>
        <taxon>Eukaryota</taxon>
        <taxon>Fungi</taxon>
        <taxon>Dikarya</taxon>
        <taxon>Ascomycota</taxon>
        <taxon>Pezizomycotina</taxon>
        <taxon>Sordariomycetes</taxon>
        <taxon>Hypocreomycetidae</taxon>
        <taxon>Glomerellales</taxon>
        <taxon>Glomerellaceae</taxon>
        <taxon>Colletotrichum</taxon>
        <taxon>Colletotrichum gloeosporioides species complex</taxon>
    </lineage>
</organism>
<sequence>MNLLLVKFTDRAVEEVTIAAAGSWSSGAEVMNLLLDRRGEGVKVTEEVVRAAARNKSFGAEVMKLLLNRFSHYIKTK</sequence>
<dbReference type="Proteomes" id="UP001152533">
    <property type="component" value="Unassembled WGS sequence"/>
</dbReference>
<evidence type="ECO:0000313" key="1">
    <source>
        <dbReference type="EMBL" id="CAI0652540.1"/>
    </source>
</evidence>
<gene>
    <name evidence="1" type="ORF">CGXH109_LOCUS117889</name>
</gene>
<comment type="caution">
    <text evidence="1">The sequence shown here is derived from an EMBL/GenBank/DDBJ whole genome shotgun (WGS) entry which is preliminary data.</text>
</comment>
<evidence type="ECO:0000313" key="2">
    <source>
        <dbReference type="Proteomes" id="UP001152533"/>
    </source>
</evidence>
<reference evidence="1" key="1">
    <citation type="submission" date="2022-08" db="EMBL/GenBank/DDBJ databases">
        <authorList>
            <person name="Giroux E."/>
            <person name="Giroux E."/>
        </authorList>
    </citation>
    <scope>NUCLEOTIDE SEQUENCE</scope>
    <source>
        <strain evidence="1">H1091258</strain>
    </source>
</reference>
<keyword evidence="2" id="KW-1185">Reference proteome</keyword>
<dbReference type="Gene3D" id="1.20.5.340">
    <property type="match status" value="1"/>
</dbReference>
<proteinExistence type="predicted"/>
<dbReference type="InterPro" id="IPR055530">
    <property type="entry name" value="DUF7104"/>
</dbReference>
<accession>A0A9W4S3G6</accession>
<dbReference type="AlphaFoldDB" id="A0A9W4S3G6"/>
<protein>
    <submittedName>
        <fullName evidence="1">Uncharacterized protein</fullName>
    </submittedName>
</protein>
<dbReference type="Pfam" id="PF23397">
    <property type="entry name" value="DUF7104"/>
    <property type="match status" value="2"/>
</dbReference>
<dbReference type="EMBL" id="CAMGZC010001367">
    <property type="protein sequence ID" value="CAI0652540.1"/>
    <property type="molecule type" value="Genomic_DNA"/>
</dbReference>
<name>A0A9W4S3G6_9PEZI</name>